<dbReference type="GeneTree" id="ENSGT00440000039001"/>
<dbReference type="InParanoid" id="H3CDR3"/>
<reference evidence="18" key="1">
    <citation type="journal article" date="2004" name="Nature">
        <title>Genome duplication in the teleost fish Tetraodon nigroviridis reveals the early vertebrate proto-karyotype.</title>
        <authorList>
            <person name="Jaillon O."/>
            <person name="Aury J.-M."/>
            <person name="Brunet F."/>
            <person name="Petit J.-L."/>
            <person name="Stange-Thomann N."/>
            <person name="Mauceli E."/>
            <person name="Bouneau L."/>
            <person name="Fischer C."/>
            <person name="Ozouf-Costaz C."/>
            <person name="Bernot A."/>
            <person name="Nicaud S."/>
            <person name="Jaffe D."/>
            <person name="Fisher S."/>
            <person name="Lutfalla G."/>
            <person name="Dossat C."/>
            <person name="Segurens B."/>
            <person name="Dasilva C."/>
            <person name="Salanoubat M."/>
            <person name="Levy M."/>
            <person name="Boudet N."/>
            <person name="Castellano S."/>
            <person name="Anthouard V."/>
            <person name="Jubin C."/>
            <person name="Castelli V."/>
            <person name="Katinka M."/>
            <person name="Vacherie B."/>
            <person name="Biemont C."/>
            <person name="Skalli Z."/>
            <person name="Cattolico L."/>
            <person name="Poulain J."/>
            <person name="De Berardinis V."/>
            <person name="Cruaud C."/>
            <person name="Duprat S."/>
            <person name="Brottier P."/>
            <person name="Coutanceau J.-P."/>
            <person name="Gouzy J."/>
            <person name="Parra G."/>
            <person name="Lardier G."/>
            <person name="Chapple C."/>
            <person name="McKernan K.J."/>
            <person name="McEwan P."/>
            <person name="Bosak S."/>
            <person name="Kellis M."/>
            <person name="Volff J.-N."/>
            <person name="Guigo R."/>
            <person name="Zody M.C."/>
            <person name="Mesirov J."/>
            <person name="Lindblad-Toh K."/>
            <person name="Birren B."/>
            <person name="Nusbaum C."/>
            <person name="Kahn D."/>
            <person name="Robinson-Rechavi M."/>
            <person name="Laudet V."/>
            <person name="Schachter V."/>
            <person name="Quetier F."/>
            <person name="Saurin W."/>
            <person name="Scarpelli C."/>
            <person name="Wincker P."/>
            <person name="Lander E.S."/>
            <person name="Weissenbach J."/>
            <person name="Roest Crollius H."/>
        </authorList>
    </citation>
    <scope>NUCLEOTIDE SEQUENCE [LARGE SCALE GENOMIC DNA]</scope>
</reference>
<evidence type="ECO:0000256" key="14">
    <source>
        <dbReference type="PROSITE-ProRule" id="PRU00267"/>
    </source>
</evidence>
<feature type="region of interest" description="Disordered" evidence="15">
    <location>
        <begin position="140"/>
        <end position="166"/>
    </location>
</feature>
<keyword evidence="18" id="KW-1185">Reference proteome</keyword>
<reference evidence="17" key="2">
    <citation type="submission" date="2025-08" db="UniProtKB">
        <authorList>
            <consortium name="Ensembl"/>
        </authorList>
    </citation>
    <scope>IDENTIFICATION</scope>
</reference>
<keyword evidence="6 14" id="KW-0238">DNA-binding</keyword>
<evidence type="ECO:0000256" key="13">
    <source>
        <dbReference type="ARBA" id="ARBA00046467"/>
    </source>
</evidence>
<evidence type="ECO:0000256" key="2">
    <source>
        <dbReference type="ARBA" id="ARBA00022553"/>
    </source>
</evidence>
<keyword evidence="5" id="KW-0805">Transcription regulation</keyword>
<evidence type="ECO:0000256" key="9">
    <source>
        <dbReference type="ARBA" id="ARBA00023163"/>
    </source>
</evidence>
<comment type="function">
    <text evidence="12">Binds to the mitochondrial light strand promoter and functions in mitochondrial transcription regulation. Component of the mitochondrial transcription initiation complex, composed at least of TFB2M, TFAM and POLRMT that is required for basal transcription of mitochondrial DNA. In this complex, TFAM recruits POLRMT to a specific promoter whereas TFB2M induces structural changes in POLRMT to enable promoter opening and trapping of the DNA non-template strand. Required for accurate and efficient promoter recognition by the mitochondrial RNA polymerase. Promotes transcription initiation from the HSP1 and the light strand promoter by binding immediately upstream of transcriptional start sites. Is able to unwind DNA. Bends the mitochondrial light strand promoter DNA into a U-turn shape via its HMG boxes. Required for maintenance of normal levels of mitochondrial DNA. May play a role in organizing and compacting mitochondrial DNA.</text>
</comment>
<evidence type="ECO:0000256" key="11">
    <source>
        <dbReference type="ARBA" id="ARBA00040582"/>
    </source>
</evidence>
<dbReference type="PROSITE" id="PS50118">
    <property type="entry name" value="HMG_BOX_2"/>
    <property type="match status" value="1"/>
</dbReference>
<dbReference type="Pfam" id="PF09011">
    <property type="entry name" value="HMG_box_2"/>
    <property type="match status" value="1"/>
</dbReference>
<dbReference type="GO" id="GO:0006357">
    <property type="term" value="P:regulation of transcription by RNA polymerase II"/>
    <property type="evidence" value="ECO:0007669"/>
    <property type="project" value="TreeGrafter"/>
</dbReference>
<keyword evidence="3" id="KW-0677">Repeat</keyword>
<keyword evidence="7" id="KW-0496">Mitochondrion</keyword>
<sequence length="166" mass="19415">QPFEEASLQAREQFKMDLQHYQAQLTPAQLQQQSVEKRQKMAQRKAIRKKRELTSLGKPKRPRSPFNIFMSEHFAEARGSTTPGKMKSLLEDWRNLLGHQKQVYKQLAEDDKVRYKNEIKSWEEHMVDIGREDLIREQTLSKKKKTAVKRPPAVKSTKKAKTTAAK</sequence>
<evidence type="ECO:0000256" key="7">
    <source>
        <dbReference type="ARBA" id="ARBA00023128"/>
    </source>
</evidence>
<evidence type="ECO:0000256" key="5">
    <source>
        <dbReference type="ARBA" id="ARBA00023015"/>
    </source>
</evidence>
<dbReference type="SUPFAM" id="SSF47095">
    <property type="entry name" value="HMG-box"/>
    <property type="match status" value="1"/>
</dbReference>
<dbReference type="PANTHER" id="PTHR48112">
    <property type="entry name" value="HIGH MOBILITY GROUP PROTEIN DSP1"/>
    <property type="match status" value="1"/>
</dbReference>
<dbReference type="SMART" id="SM00398">
    <property type="entry name" value="HMG"/>
    <property type="match status" value="1"/>
</dbReference>
<proteinExistence type="predicted"/>
<dbReference type="Ensembl" id="ENSTNIT00000006535.1">
    <property type="protein sequence ID" value="ENSTNIP00000006386.1"/>
    <property type="gene ID" value="ENSTNIG00000003786.1"/>
</dbReference>
<organism evidence="17 18">
    <name type="scientific">Tetraodon nigroviridis</name>
    <name type="common">Spotted green pufferfish</name>
    <name type="synonym">Chelonodon nigroviridis</name>
    <dbReference type="NCBI Taxonomy" id="99883"/>
    <lineage>
        <taxon>Eukaryota</taxon>
        <taxon>Metazoa</taxon>
        <taxon>Chordata</taxon>
        <taxon>Craniata</taxon>
        <taxon>Vertebrata</taxon>
        <taxon>Euteleostomi</taxon>
        <taxon>Actinopterygii</taxon>
        <taxon>Neopterygii</taxon>
        <taxon>Teleostei</taxon>
        <taxon>Neoteleostei</taxon>
        <taxon>Acanthomorphata</taxon>
        <taxon>Eupercaria</taxon>
        <taxon>Tetraodontiformes</taxon>
        <taxon>Tetradontoidea</taxon>
        <taxon>Tetraodontidae</taxon>
        <taxon>Tetraodon</taxon>
    </lineage>
</organism>
<evidence type="ECO:0000256" key="1">
    <source>
        <dbReference type="ARBA" id="ARBA00004436"/>
    </source>
</evidence>
<evidence type="ECO:0000256" key="4">
    <source>
        <dbReference type="ARBA" id="ARBA00022946"/>
    </source>
</evidence>
<feature type="DNA-binding region" description="HMG box" evidence="14">
    <location>
        <begin position="59"/>
        <end position="123"/>
    </location>
</feature>
<feature type="domain" description="HMG box" evidence="16">
    <location>
        <begin position="59"/>
        <end position="123"/>
    </location>
</feature>
<dbReference type="InterPro" id="IPR050342">
    <property type="entry name" value="HMGB"/>
</dbReference>
<protein>
    <recommendedName>
        <fullName evidence="11">Transcription factor A, mitochondrial</fullName>
    </recommendedName>
</protein>
<keyword evidence="14" id="KW-0539">Nucleus</keyword>
<dbReference type="GO" id="GO:0003677">
    <property type="term" value="F:DNA binding"/>
    <property type="evidence" value="ECO:0007669"/>
    <property type="project" value="UniProtKB-UniRule"/>
</dbReference>
<dbReference type="Proteomes" id="UP000007303">
    <property type="component" value="Unassembled WGS sequence"/>
</dbReference>
<keyword evidence="2" id="KW-0597">Phosphoprotein</keyword>
<comment type="subcellular location">
    <subcellularLocation>
        <location evidence="1">Mitochondrion matrix</location>
        <location evidence="1">Mitochondrion nucleoid</location>
    </subcellularLocation>
</comment>
<keyword evidence="4" id="KW-0809">Transit peptide</keyword>
<dbReference type="FunFam" id="1.10.30.10:FF:000043">
    <property type="entry name" value="Transcription factor A, mitochondrial"/>
    <property type="match status" value="1"/>
</dbReference>
<evidence type="ECO:0000256" key="6">
    <source>
        <dbReference type="ARBA" id="ARBA00023125"/>
    </source>
</evidence>
<dbReference type="GO" id="GO:0042645">
    <property type="term" value="C:mitochondrial nucleoid"/>
    <property type="evidence" value="ECO:0007669"/>
    <property type="project" value="UniProtKB-SubCell"/>
</dbReference>
<evidence type="ECO:0000313" key="17">
    <source>
        <dbReference type="Ensembl" id="ENSTNIP00000006386.1"/>
    </source>
</evidence>
<dbReference type="HOGENOM" id="CLU_1810486_0_0_1"/>
<dbReference type="STRING" id="99883.ENSTNIP00000006386"/>
<evidence type="ECO:0000256" key="8">
    <source>
        <dbReference type="ARBA" id="ARBA00023159"/>
    </source>
</evidence>
<keyword evidence="9" id="KW-0804">Transcription</keyword>
<dbReference type="PANTHER" id="PTHR48112:SF36">
    <property type="entry name" value="TRANSCRIPTION FACTOR A, MITOCHONDRIAL"/>
    <property type="match status" value="1"/>
</dbReference>
<comment type="subunit">
    <text evidence="13">Monomer; binds DNA as a monomer. Homodimer. Component of the mitochondrial transcription initiation complex, composed at least of TFB2M, TFAM and POLRMT. In this complex TFAM recruits POLRMT to the promoter whereas TFB2M induces structural changes in POLRMT to enable promoter opening and trapping of the DNA non-template strand. Upon metabolic stress, forms a complex composed of FOXO3, SIRT3, TFAM and POLRMT. Interacts with TFB1M and TFB2M. Interacts with CLPX; this enhances DNA-binding.</text>
</comment>
<accession>H3CDR3</accession>
<keyword evidence="8" id="KW-0010">Activator</keyword>
<dbReference type="InterPro" id="IPR009071">
    <property type="entry name" value="HMG_box_dom"/>
</dbReference>
<evidence type="ECO:0000256" key="15">
    <source>
        <dbReference type="SAM" id="MobiDB-lite"/>
    </source>
</evidence>
<evidence type="ECO:0000256" key="10">
    <source>
        <dbReference type="ARBA" id="ARBA00023271"/>
    </source>
</evidence>
<dbReference type="OMA" id="TAHNIFV"/>
<evidence type="ECO:0000259" key="16">
    <source>
        <dbReference type="PROSITE" id="PS50118"/>
    </source>
</evidence>
<dbReference type="InterPro" id="IPR036910">
    <property type="entry name" value="HMG_box_dom_sf"/>
</dbReference>
<feature type="compositionally biased region" description="Basic residues" evidence="15">
    <location>
        <begin position="40"/>
        <end position="51"/>
    </location>
</feature>
<name>H3CDR3_TETNG</name>
<evidence type="ECO:0000313" key="18">
    <source>
        <dbReference type="Proteomes" id="UP000007303"/>
    </source>
</evidence>
<reference evidence="17" key="3">
    <citation type="submission" date="2025-09" db="UniProtKB">
        <authorList>
            <consortium name="Ensembl"/>
        </authorList>
    </citation>
    <scope>IDENTIFICATION</scope>
</reference>
<dbReference type="AlphaFoldDB" id="H3CDR3"/>
<dbReference type="GO" id="GO:0005634">
    <property type="term" value="C:nucleus"/>
    <property type="evidence" value="ECO:0007669"/>
    <property type="project" value="UniProtKB-UniRule"/>
</dbReference>
<keyword evidence="10" id="KW-1135">Mitochondrion nucleoid</keyword>
<feature type="region of interest" description="Disordered" evidence="15">
    <location>
        <begin position="29"/>
        <end position="66"/>
    </location>
</feature>
<feature type="compositionally biased region" description="Basic residues" evidence="15">
    <location>
        <begin position="156"/>
        <end position="166"/>
    </location>
</feature>
<evidence type="ECO:0000256" key="3">
    <source>
        <dbReference type="ARBA" id="ARBA00022737"/>
    </source>
</evidence>
<evidence type="ECO:0000256" key="12">
    <source>
        <dbReference type="ARBA" id="ARBA00045216"/>
    </source>
</evidence>
<dbReference type="Gene3D" id="1.10.30.10">
    <property type="entry name" value="High mobility group box domain"/>
    <property type="match status" value="1"/>
</dbReference>